<proteinExistence type="predicted"/>
<dbReference type="AlphaFoldDB" id="A0A2M8J1A0"/>
<name>A0A2M8J1A0_9RHOB</name>
<dbReference type="Proteomes" id="UP000231553">
    <property type="component" value="Unassembled WGS sequence"/>
</dbReference>
<dbReference type="RefSeq" id="WP_100162643.1">
    <property type="nucleotide sequence ID" value="NZ_PGTB01000038.1"/>
</dbReference>
<gene>
    <name evidence="2" type="ORF">CVM52_11505</name>
</gene>
<evidence type="ECO:0000259" key="1">
    <source>
        <dbReference type="Pfam" id="PF09361"/>
    </source>
</evidence>
<dbReference type="EMBL" id="PGTB01000038">
    <property type="protein sequence ID" value="PJE36559.1"/>
    <property type="molecule type" value="Genomic_DNA"/>
</dbReference>
<reference evidence="2 3" key="1">
    <citation type="journal article" date="2018" name="Int. J. Syst. Evol. Microbiol.">
        <title>Pseudooceanicola lipolyticus sp. nov., a marine alphaproteobacterium, reclassification of Oceanicola flagellatus as Pseudooceanicola flagellatus comb. nov. and emended description of the genus Pseudooceanicola.</title>
        <authorList>
            <person name="Huang M.-M."/>
            <person name="Guo L.-L."/>
            <person name="Wu Y.-H."/>
            <person name="Lai Q.-L."/>
            <person name="Shao Z.-Z."/>
            <person name="Wang C.-S."/>
            <person name="Wu M."/>
            <person name="Xu X.-W."/>
        </authorList>
    </citation>
    <scope>NUCLEOTIDE SEQUENCE [LARGE SCALE GENOMIC DNA]</scope>
    <source>
        <strain evidence="2 3">157</strain>
    </source>
</reference>
<evidence type="ECO:0000313" key="3">
    <source>
        <dbReference type="Proteomes" id="UP000231553"/>
    </source>
</evidence>
<sequence>MTTRTKKPSATATVDPKIVKENLAKAEAWVKESGDTLRAAAVKTTEDFRSAGTAVIEGEIQHNTKFLQMLGTLMNARASATLATLNAQNMQEVFQIEQDYARNAVEELGAGVRELGEIRYNIVKGASETFAARAQETVDQLKTFKVA</sequence>
<protein>
    <recommendedName>
        <fullName evidence="1">Phasin domain-containing protein</fullName>
    </recommendedName>
</protein>
<accession>A0A2M8J1A0</accession>
<dbReference type="InterPro" id="IPR018968">
    <property type="entry name" value="Phasin"/>
</dbReference>
<dbReference type="Pfam" id="PF09361">
    <property type="entry name" value="Phasin_2"/>
    <property type="match status" value="1"/>
</dbReference>
<keyword evidence="3" id="KW-1185">Reference proteome</keyword>
<comment type="caution">
    <text evidence="2">The sequence shown here is derived from an EMBL/GenBank/DDBJ whole genome shotgun (WGS) entry which is preliminary data.</text>
</comment>
<organism evidence="2 3">
    <name type="scientific">Pseudooceanicola lipolyticus</name>
    <dbReference type="NCBI Taxonomy" id="2029104"/>
    <lineage>
        <taxon>Bacteria</taxon>
        <taxon>Pseudomonadati</taxon>
        <taxon>Pseudomonadota</taxon>
        <taxon>Alphaproteobacteria</taxon>
        <taxon>Rhodobacterales</taxon>
        <taxon>Paracoccaceae</taxon>
        <taxon>Pseudooceanicola</taxon>
    </lineage>
</organism>
<feature type="domain" description="Phasin" evidence="1">
    <location>
        <begin position="37"/>
        <end position="133"/>
    </location>
</feature>
<evidence type="ECO:0000313" key="2">
    <source>
        <dbReference type="EMBL" id="PJE36559.1"/>
    </source>
</evidence>